<evidence type="ECO:0000256" key="4">
    <source>
        <dbReference type="SAM" id="MobiDB-lite"/>
    </source>
</evidence>
<dbReference type="Gene3D" id="2.30.42.10">
    <property type="match status" value="1"/>
</dbReference>
<dbReference type="GO" id="GO:0006508">
    <property type="term" value="P:proteolysis"/>
    <property type="evidence" value="ECO:0007669"/>
    <property type="project" value="UniProtKB-KW"/>
</dbReference>
<dbReference type="EC" id="3.4.21.107" evidence="6"/>
<evidence type="ECO:0000259" key="5">
    <source>
        <dbReference type="PROSITE" id="PS50106"/>
    </source>
</evidence>
<dbReference type="PROSITE" id="PS50106">
    <property type="entry name" value="PDZ"/>
    <property type="match status" value="1"/>
</dbReference>
<dbReference type="PANTHER" id="PTHR22939">
    <property type="entry name" value="SERINE PROTEASE FAMILY S1C HTRA-RELATED"/>
    <property type="match status" value="1"/>
</dbReference>
<reference evidence="6 7" key="1">
    <citation type="submission" date="2019-08" db="EMBL/GenBank/DDBJ databases">
        <title>Deep-cultivation of Planctomycetes and their phenomic and genomic characterization uncovers novel biology.</title>
        <authorList>
            <person name="Wiegand S."/>
            <person name="Jogler M."/>
            <person name="Boedeker C."/>
            <person name="Pinto D."/>
            <person name="Vollmers J."/>
            <person name="Rivas-Marin E."/>
            <person name="Kohn T."/>
            <person name="Peeters S.H."/>
            <person name="Heuer A."/>
            <person name="Rast P."/>
            <person name="Oberbeckmann S."/>
            <person name="Bunk B."/>
            <person name="Jeske O."/>
            <person name="Meyerdierks A."/>
            <person name="Storesund J.E."/>
            <person name="Kallscheuer N."/>
            <person name="Luecker S."/>
            <person name="Lage O.M."/>
            <person name="Pohl T."/>
            <person name="Merkel B.J."/>
            <person name="Hornburger P."/>
            <person name="Mueller R.-W."/>
            <person name="Bruemmer F."/>
            <person name="Labrenz M."/>
            <person name="Spormann A.M."/>
            <person name="Op den Camp H."/>
            <person name="Overmann J."/>
            <person name="Amann R."/>
            <person name="Jetten M.S.M."/>
            <person name="Mascher T."/>
            <person name="Medema M.H."/>
            <person name="Devos D.P."/>
            <person name="Kaster A.-K."/>
            <person name="Ovreas L."/>
            <person name="Rohde M."/>
            <person name="Galperin M.Y."/>
            <person name="Jogler C."/>
        </authorList>
    </citation>
    <scope>NUCLEOTIDE SEQUENCE [LARGE SCALE GENOMIC DNA]</scope>
    <source>
        <strain evidence="6 7">Pr1d</strain>
    </source>
</reference>
<dbReference type="InterPro" id="IPR001478">
    <property type="entry name" value="PDZ"/>
</dbReference>
<evidence type="ECO:0000256" key="2">
    <source>
        <dbReference type="ARBA" id="ARBA00022670"/>
    </source>
</evidence>
<dbReference type="Proteomes" id="UP000323917">
    <property type="component" value="Chromosome"/>
</dbReference>
<dbReference type="Pfam" id="PF13180">
    <property type="entry name" value="PDZ_2"/>
    <property type="match status" value="1"/>
</dbReference>
<dbReference type="InterPro" id="IPR009003">
    <property type="entry name" value="Peptidase_S1_PA"/>
</dbReference>
<dbReference type="PANTHER" id="PTHR22939:SF129">
    <property type="entry name" value="SERINE PROTEASE HTRA2, MITOCHONDRIAL"/>
    <property type="match status" value="1"/>
</dbReference>
<evidence type="ECO:0000313" key="7">
    <source>
        <dbReference type="Proteomes" id="UP000323917"/>
    </source>
</evidence>
<name>A0A5B9Q5H0_9BACT</name>
<dbReference type="SUPFAM" id="SSF50156">
    <property type="entry name" value="PDZ domain-like"/>
    <property type="match status" value="1"/>
</dbReference>
<keyword evidence="7" id="KW-1185">Reference proteome</keyword>
<feature type="domain" description="PDZ" evidence="5">
    <location>
        <begin position="237"/>
        <end position="315"/>
    </location>
</feature>
<dbReference type="KEGG" id="bgok:Pr1d_01800"/>
<keyword evidence="3 6" id="KW-0378">Hydrolase</keyword>
<dbReference type="AlphaFoldDB" id="A0A5B9Q5H0"/>
<sequence length="350" mass="37389">MFLTCLSTFGLLRAAEPLPFSSELTTVLSDRYPHGVEDLKLLEEQVQLVAAQAVPATVEVEIGRSIGSGVIISKEGLVLTAAHVIGRPGRRATLVLADGRRLKGRTLGAHHWMDAGMVQITDPPGDLPFAPLAPEEAVEIGQWVVATGQPGGILDDRSPPVRLGRVLAADDQWICTDCTLVGGDSGGPLFNMRGEVMAIHMSIGPEVVHNFHVPVTEIRPVWEKMLQGEVWGGEVAERDHDGNWAVLGLAGRTINERTVVTQVFGGFPAEAAGVLPGDQIVAVDGQAIASILQLTETISRKSPGDTIHLELMRNAHVMELDVMLSSIGEPLPGSFDPSSSEAQPESREQP</sequence>
<evidence type="ECO:0000256" key="1">
    <source>
        <dbReference type="ARBA" id="ARBA00010541"/>
    </source>
</evidence>
<evidence type="ECO:0000313" key="6">
    <source>
        <dbReference type="EMBL" id="QEG32919.1"/>
    </source>
</evidence>
<gene>
    <name evidence="6" type="primary">degQ_1</name>
    <name evidence="6" type="ORF">Pr1d_01800</name>
</gene>
<dbReference type="Gene3D" id="2.40.10.120">
    <property type="match status" value="1"/>
</dbReference>
<dbReference type="InterPro" id="IPR001940">
    <property type="entry name" value="Peptidase_S1C"/>
</dbReference>
<dbReference type="SMART" id="SM00228">
    <property type="entry name" value="PDZ"/>
    <property type="match status" value="1"/>
</dbReference>
<dbReference type="SUPFAM" id="SSF50494">
    <property type="entry name" value="Trypsin-like serine proteases"/>
    <property type="match status" value="1"/>
</dbReference>
<protein>
    <submittedName>
        <fullName evidence="6">Periplasmic pH-dependent serine endoprotease DegQ</fullName>
        <ecNumber evidence="6">3.4.21.107</ecNumber>
    </submittedName>
</protein>
<comment type="similarity">
    <text evidence="1">Belongs to the peptidase S1C family.</text>
</comment>
<keyword evidence="2 6" id="KW-0645">Protease</keyword>
<dbReference type="PRINTS" id="PR00834">
    <property type="entry name" value="PROTEASES2C"/>
</dbReference>
<dbReference type="Pfam" id="PF13365">
    <property type="entry name" value="Trypsin_2"/>
    <property type="match status" value="1"/>
</dbReference>
<accession>A0A5B9Q5H0</accession>
<dbReference type="EMBL" id="CP042913">
    <property type="protein sequence ID" value="QEG32919.1"/>
    <property type="molecule type" value="Genomic_DNA"/>
</dbReference>
<organism evidence="6 7">
    <name type="scientific">Bythopirellula goksoeyrii</name>
    <dbReference type="NCBI Taxonomy" id="1400387"/>
    <lineage>
        <taxon>Bacteria</taxon>
        <taxon>Pseudomonadati</taxon>
        <taxon>Planctomycetota</taxon>
        <taxon>Planctomycetia</taxon>
        <taxon>Pirellulales</taxon>
        <taxon>Lacipirellulaceae</taxon>
        <taxon>Bythopirellula</taxon>
    </lineage>
</organism>
<proteinExistence type="inferred from homology"/>
<evidence type="ECO:0000256" key="3">
    <source>
        <dbReference type="ARBA" id="ARBA00022801"/>
    </source>
</evidence>
<dbReference type="InterPro" id="IPR036034">
    <property type="entry name" value="PDZ_sf"/>
</dbReference>
<dbReference type="GO" id="GO:0004252">
    <property type="term" value="F:serine-type endopeptidase activity"/>
    <property type="evidence" value="ECO:0007669"/>
    <property type="project" value="InterPro"/>
</dbReference>
<feature type="region of interest" description="Disordered" evidence="4">
    <location>
        <begin position="329"/>
        <end position="350"/>
    </location>
</feature>